<dbReference type="Proteomes" id="UP000737171">
    <property type="component" value="Unassembled WGS sequence"/>
</dbReference>
<keyword evidence="1" id="KW-0645">Protease</keyword>
<keyword evidence="1" id="KW-0378">Hydrolase</keyword>
<comment type="caution">
    <text evidence="1">The sequence shown here is derived from an EMBL/GenBank/DDBJ whole genome shotgun (WGS) entry which is preliminary data.</text>
</comment>
<dbReference type="RefSeq" id="WP_173121760.1">
    <property type="nucleotide sequence ID" value="NZ_JABRWJ010000002.1"/>
</dbReference>
<reference evidence="1 2" key="1">
    <citation type="submission" date="2020-05" db="EMBL/GenBank/DDBJ databases">
        <title>Aquincola sp. isolate from soil.</title>
        <authorList>
            <person name="Han J."/>
            <person name="Kim D.-U."/>
        </authorList>
    </citation>
    <scope>NUCLEOTIDE SEQUENCE [LARGE SCALE GENOMIC DNA]</scope>
    <source>
        <strain evidence="1 2">S2</strain>
    </source>
</reference>
<dbReference type="GO" id="GO:0004177">
    <property type="term" value="F:aminopeptidase activity"/>
    <property type="evidence" value="ECO:0007669"/>
    <property type="project" value="UniProtKB-KW"/>
</dbReference>
<evidence type="ECO:0000313" key="1">
    <source>
        <dbReference type="EMBL" id="NRF66647.1"/>
    </source>
</evidence>
<name>A0ABX2EDR9_9BURK</name>
<keyword evidence="1" id="KW-0031">Aminopeptidase</keyword>
<dbReference type="InterPro" id="IPR014553">
    <property type="entry name" value="Aminopept"/>
</dbReference>
<protein>
    <submittedName>
        <fullName evidence="1">Aminopeptidase</fullName>
    </submittedName>
</protein>
<dbReference type="PROSITE" id="PS51257">
    <property type="entry name" value="PROKAR_LIPOPROTEIN"/>
    <property type="match status" value="1"/>
</dbReference>
<proteinExistence type="predicted"/>
<dbReference type="Pfam" id="PF10023">
    <property type="entry name" value="Aminopep"/>
    <property type="match status" value="1"/>
</dbReference>
<evidence type="ECO:0000313" key="2">
    <source>
        <dbReference type="Proteomes" id="UP000737171"/>
    </source>
</evidence>
<gene>
    <name evidence="1" type="ORF">HLB44_06595</name>
</gene>
<sequence>MAARGRRLAWLLLLFAAVGAGLAGCSTLGYYAQSVGGHLDLMRRARPVDEWLSDSATPAKLRERLLLTQQIRDFAVKELKLPDNRSYRSYADLGRGSAVWNVVATPELSLELKRWCFPVLGCVGYRGYFDRAAAEALAKSLKDEGLDVNVYGVPAYSTLGWTNWIGGDPLLNTFIDWPEAQLARLVFHELAHQVAYAAGDTTFNESFATAVERLGGERWRRQRGLSDADDAAFDRRRADFRALSARTRAALEALYKSDVSDAHKRERKAEIFAAMRAELARLKAESWGGYAGYDAWAQRANNATLGVQAAYDELVPAFEKLFEREGRDFARLHAEARRLAALPQAERRDTLAAISR</sequence>
<dbReference type="PIRSF" id="PIRSF029285">
    <property type="entry name" value="Aminopept"/>
    <property type="match status" value="1"/>
</dbReference>
<dbReference type="EMBL" id="JABRWJ010000002">
    <property type="protein sequence ID" value="NRF66647.1"/>
    <property type="molecule type" value="Genomic_DNA"/>
</dbReference>
<organism evidence="1 2">
    <name type="scientific">Pseudaquabacterium terrae</name>
    <dbReference type="NCBI Taxonomy" id="2732868"/>
    <lineage>
        <taxon>Bacteria</taxon>
        <taxon>Pseudomonadati</taxon>
        <taxon>Pseudomonadota</taxon>
        <taxon>Betaproteobacteria</taxon>
        <taxon>Burkholderiales</taxon>
        <taxon>Sphaerotilaceae</taxon>
        <taxon>Pseudaquabacterium</taxon>
    </lineage>
</organism>
<keyword evidence="2" id="KW-1185">Reference proteome</keyword>
<accession>A0ABX2EDR9</accession>